<name>A0A1I0EGT6_9PROT</name>
<sequence length="182" mass="20348">MMNEYGYMPGIYPGIVNSYNQERRTCRIEIPGLTDGGDVLPEAEIKYSIGDKSREGEFTTEIEILPGDTVWIEFIGGDSRYPVITGYRNPQAGNSIDWRRWHHKNIEAIADILINHLAGNDIRQKAGDDLQCQAGSNTFIMSGGNFNTQTGNRTEIKSNNRILIWSLNSQIVLKSATGLLII</sequence>
<gene>
    <name evidence="1" type="ORF">SAMN05216326_12725</name>
</gene>
<evidence type="ECO:0000313" key="2">
    <source>
        <dbReference type="Proteomes" id="UP000199345"/>
    </source>
</evidence>
<proteinExistence type="predicted"/>
<dbReference type="RefSeq" id="WP_143058809.1">
    <property type="nucleotide sequence ID" value="NZ_FOIA01000027.1"/>
</dbReference>
<dbReference type="EMBL" id="FOIA01000027">
    <property type="protein sequence ID" value="SET44266.1"/>
    <property type="molecule type" value="Genomic_DNA"/>
</dbReference>
<dbReference type="AlphaFoldDB" id="A0A1I0EGT6"/>
<evidence type="ECO:0008006" key="3">
    <source>
        <dbReference type="Google" id="ProtNLM"/>
    </source>
</evidence>
<keyword evidence="2" id="KW-1185">Reference proteome</keyword>
<accession>A0A1I0EGT6</accession>
<dbReference type="OrthoDB" id="8684164at2"/>
<reference evidence="2" key="1">
    <citation type="submission" date="2016-10" db="EMBL/GenBank/DDBJ databases">
        <authorList>
            <person name="Varghese N."/>
            <person name="Submissions S."/>
        </authorList>
    </citation>
    <scope>NUCLEOTIDE SEQUENCE [LARGE SCALE GENOMIC DNA]</scope>
    <source>
        <strain evidence="2">Nm71</strain>
    </source>
</reference>
<evidence type="ECO:0000313" key="1">
    <source>
        <dbReference type="EMBL" id="SET44266.1"/>
    </source>
</evidence>
<organism evidence="1 2">
    <name type="scientific">Nitrosomonas marina</name>
    <dbReference type="NCBI Taxonomy" id="917"/>
    <lineage>
        <taxon>Bacteria</taxon>
        <taxon>Pseudomonadati</taxon>
        <taxon>Pseudomonadota</taxon>
        <taxon>Betaproteobacteria</taxon>
        <taxon>Nitrosomonadales</taxon>
        <taxon>Nitrosomonadaceae</taxon>
        <taxon>Nitrosomonas</taxon>
    </lineage>
</organism>
<protein>
    <recommendedName>
        <fullName evidence="3">Gp5/Type VI secretion system Vgr protein OB-fold domain-containing protein</fullName>
    </recommendedName>
</protein>
<dbReference type="Proteomes" id="UP000199345">
    <property type="component" value="Unassembled WGS sequence"/>
</dbReference>